<name>A0A1M5ZBD8_9FIRM</name>
<proteinExistence type="predicted"/>
<dbReference type="STRING" id="1123282.SAMN02745823_03486"/>
<evidence type="ECO:0000256" key="1">
    <source>
        <dbReference type="ARBA" id="ARBA00022737"/>
    </source>
</evidence>
<dbReference type="RefSeq" id="WP_073082036.1">
    <property type="nucleotide sequence ID" value="NZ_FQXV01000016.1"/>
</dbReference>
<feature type="chain" id="PRO_5013133173" evidence="2">
    <location>
        <begin position="27"/>
        <end position="1365"/>
    </location>
</feature>
<feature type="domain" description="SLH" evidence="3">
    <location>
        <begin position="1184"/>
        <end position="1242"/>
    </location>
</feature>
<keyword evidence="5" id="KW-1185">Reference proteome</keyword>
<evidence type="ECO:0000313" key="4">
    <source>
        <dbReference type="EMBL" id="SHI21537.1"/>
    </source>
</evidence>
<feature type="domain" description="SLH" evidence="3">
    <location>
        <begin position="1243"/>
        <end position="1306"/>
    </location>
</feature>
<dbReference type="OrthoDB" id="43070at2"/>
<dbReference type="EMBL" id="FQXV01000016">
    <property type="protein sequence ID" value="SHI21537.1"/>
    <property type="molecule type" value="Genomic_DNA"/>
</dbReference>
<gene>
    <name evidence="4" type="ORF">SAMN02745823_03486</name>
</gene>
<keyword evidence="2" id="KW-0732">Signal</keyword>
<feature type="domain" description="SLH" evidence="3">
    <location>
        <begin position="1311"/>
        <end position="1365"/>
    </location>
</feature>
<reference evidence="4 5" key="1">
    <citation type="submission" date="2016-11" db="EMBL/GenBank/DDBJ databases">
        <authorList>
            <person name="Jaros S."/>
            <person name="Januszkiewicz K."/>
            <person name="Wedrychowicz H."/>
        </authorList>
    </citation>
    <scope>NUCLEOTIDE SEQUENCE [LARGE SCALE GENOMIC DNA]</scope>
    <source>
        <strain evidence="4 5">DSM 10068</strain>
    </source>
</reference>
<accession>A0A1M5ZBD8</accession>
<evidence type="ECO:0000313" key="5">
    <source>
        <dbReference type="Proteomes" id="UP000183995"/>
    </source>
</evidence>
<dbReference type="Pfam" id="PF00395">
    <property type="entry name" value="SLH"/>
    <property type="match status" value="3"/>
</dbReference>
<dbReference type="PROSITE" id="PS51272">
    <property type="entry name" value="SLH"/>
    <property type="match status" value="3"/>
</dbReference>
<sequence>MKLLKNVTACLIAAVLLIGLVPPAAAADNDSVLTSLGHSLTNTVNISGATRSITLTVPYTSTDTSVNLSNGLGITYDTTIYKSVVASGGEARVGGSAVQVVVTYNYTTEDDTTPKHKTTYTVSIVKAAKVTPAFSGVKTVSDVSTSVSLDSFRAYYTQNNGDPLGAISISGSNPLFGTLEVDGQPYKFGTRISGSSTISFRATSTGTVSYDVKAYESTDTGGARPIGNVVLTFVNSAAPVITSTISSDVTGGAILTFTEAYFTSHCNLNGGVLTSIMIEPTDTANGTWFFDGAAFTGMKTIAASQLPLLRFQAAASGDGIRSATFKWGVTTNGWPLVQSTGTINITSPSLTLTPFTSGVPVPRGGTGNVSLSDFKYTPASVPLTYIKITAIPTAADATLTLATALPKNDTYGYPAIAANAALSTNAVIPAAYVSSLRLVTKAASKAAAVSFSWTATADQKVATAAWAAAPVTYTMNFASDSVVSCATDMNIPVALPASSVSAQFASLTKGLVLSYVTFTLPDKNTGTLYLNYDLTAKTGTAVSASTKYYLNKNPNLANITFVPAADFIGTAPIKYSAYTDSGAFITGTISVSVTNSAGGTFSLQTDKNSFLPLDASAFQSSFLAATGKDLTYVTFSLPSSTYGTLYYNYTAPGRYSSLAASGSAYYTHSAPYLSMVTFVPAHDVTGYVPIYFTGYTSTGAAYSGKLIVSVLDSPGGIVNYSLNENGYIALSGRDFSTEFLHVTGTPLSYITFTLPAAASGTLYEQYAPDKQTGTKAAAATKYTDGSTPDLSSLTFVPAKDFVGTVTVLYKAYNTSGTVFNGKLKFFVAESSQLISYDALSGQPVTMNAGDFMGAFGLLSGGKTLSYVTFELPSATYGRLYYNYVSPSSYDSAVTADKKFYMIGAPYISGVTFVPASGYNGTFTMSYTGYSTTGASYLGKIRITVSGSASGTVSYATNALTPVTFSAADFARAYNAYNPGYQGGALTYVTFTLPYQSYGTLYYSYNPSYTSNTAVTASTAYYANSYPGISNIAFVPNSSFAGVVTINYTAYGTTGVMSGTVSITVKSSSIDVVTYATAPNTPIPLNGEDFNATFLDRTGSTLNYIVFTLPPADQGQLLLGYTSPDSYTAAVSGSSNYYRSTSPRLSDISFVPKTGFIGTVTIAYTGYTVAGSAFTGKLVINVGNSTPFPDMKTGYDWAVPAVSYLYLNGIIQGAPDGNYHPTDAMTRADFVLMVTRAFDLDSSSYNNFPDVPLGTYYYDAIAAAKSYGIVSGGSGGQFYPTAAISRQDAVVILARTLDAMGISVPQGTISDLSAFSDTDQISDYAVSSMASLVKAGALTGSGGKLSPQAMITRAEMATILYKVLVM</sequence>
<evidence type="ECO:0000259" key="3">
    <source>
        <dbReference type="PROSITE" id="PS51272"/>
    </source>
</evidence>
<dbReference type="InterPro" id="IPR001119">
    <property type="entry name" value="SLH_dom"/>
</dbReference>
<feature type="signal peptide" evidence="2">
    <location>
        <begin position="1"/>
        <end position="26"/>
    </location>
</feature>
<organism evidence="4 5">
    <name type="scientific">Sporobacter termitidis DSM 10068</name>
    <dbReference type="NCBI Taxonomy" id="1123282"/>
    <lineage>
        <taxon>Bacteria</taxon>
        <taxon>Bacillati</taxon>
        <taxon>Bacillota</taxon>
        <taxon>Clostridia</taxon>
        <taxon>Eubacteriales</taxon>
        <taxon>Oscillospiraceae</taxon>
        <taxon>Sporobacter</taxon>
    </lineage>
</organism>
<dbReference type="Proteomes" id="UP000183995">
    <property type="component" value="Unassembled WGS sequence"/>
</dbReference>
<protein>
    <submittedName>
        <fullName evidence="4">S-layer homology domain-containing protein</fullName>
    </submittedName>
</protein>
<evidence type="ECO:0000256" key="2">
    <source>
        <dbReference type="SAM" id="SignalP"/>
    </source>
</evidence>
<keyword evidence="1" id="KW-0677">Repeat</keyword>